<accession>A0A8H4L6W7</accession>
<evidence type="ECO:0000256" key="11">
    <source>
        <dbReference type="RuleBase" id="RU000488"/>
    </source>
</evidence>
<dbReference type="PANTHER" id="PTHR45624:SF57">
    <property type="entry name" value="MITOCHONDRIAL SUBSTRATE CARRIER FAMILY PROTEIN L"/>
    <property type="match status" value="1"/>
</dbReference>
<evidence type="ECO:0000313" key="13">
    <source>
        <dbReference type="EMBL" id="KAF4462698.1"/>
    </source>
</evidence>
<evidence type="ECO:0000256" key="9">
    <source>
        <dbReference type="ARBA" id="ARBA00023136"/>
    </source>
</evidence>
<dbReference type="PRINTS" id="PR00926">
    <property type="entry name" value="MITOCARRIER"/>
</dbReference>
<dbReference type="GO" id="GO:0000064">
    <property type="term" value="F:L-ornithine transmembrane transporter activity"/>
    <property type="evidence" value="ECO:0007669"/>
    <property type="project" value="TreeGrafter"/>
</dbReference>
<dbReference type="InterPro" id="IPR002067">
    <property type="entry name" value="MCP"/>
</dbReference>
<feature type="repeat" description="Solcar" evidence="10">
    <location>
        <begin position="188"/>
        <end position="281"/>
    </location>
</feature>
<evidence type="ECO:0000256" key="3">
    <source>
        <dbReference type="ARBA" id="ARBA00022448"/>
    </source>
</evidence>
<comment type="caution">
    <text evidence="13">The sequence shown here is derived from an EMBL/GenBank/DDBJ whole genome shotgun (WGS) entry which is preliminary data.</text>
</comment>
<comment type="similarity">
    <text evidence="2 11">Belongs to the mitochondrial carrier (TC 2.A.29) family.</text>
</comment>
<organism evidence="13 14">
    <name type="scientific">Fusarium albosuccineum</name>
    <dbReference type="NCBI Taxonomy" id="1237068"/>
    <lineage>
        <taxon>Eukaryota</taxon>
        <taxon>Fungi</taxon>
        <taxon>Dikarya</taxon>
        <taxon>Ascomycota</taxon>
        <taxon>Pezizomycotina</taxon>
        <taxon>Sordariomycetes</taxon>
        <taxon>Hypocreomycetidae</taxon>
        <taxon>Hypocreales</taxon>
        <taxon>Nectriaceae</taxon>
        <taxon>Fusarium</taxon>
        <taxon>Fusarium decemcellulare species complex</taxon>
    </lineage>
</organism>
<dbReference type="Pfam" id="PF00153">
    <property type="entry name" value="Mito_carr"/>
    <property type="match status" value="3"/>
</dbReference>
<evidence type="ECO:0000256" key="2">
    <source>
        <dbReference type="ARBA" id="ARBA00006375"/>
    </source>
</evidence>
<gene>
    <name evidence="13" type="ORF">FALBO_10487</name>
</gene>
<evidence type="ECO:0000256" key="7">
    <source>
        <dbReference type="ARBA" id="ARBA00022989"/>
    </source>
</evidence>
<evidence type="ECO:0000256" key="1">
    <source>
        <dbReference type="ARBA" id="ARBA00004448"/>
    </source>
</evidence>
<feature type="repeat" description="Solcar" evidence="10">
    <location>
        <begin position="28"/>
        <end position="113"/>
    </location>
</feature>
<keyword evidence="4 10" id="KW-0812">Transmembrane</keyword>
<dbReference type="GO" id="GO:1990575">
    <property type="term" value="P:mitochondrial L-ornithine transmembrane transport"/>
    <property type="evidence" value="ECO:0007669"/>
    <property type="project" value="TreeGrafter"/>
</dbReference>
<evidence type="ECO:0000256" key="10">
    <source>
        <dbReference type="PROSITE-ProRule" id="PRU00282"/>
    </source>
</evidence>
<dbReference type="OrthoDB" id="193856at2759"/>
<evidence type="ECO:0000256" key="6">
    <source>
        <dbReference type="ARBA" id="ARBA00022792"/>
    </source>
</evidence>
<dbReference type="PROSITE" id="PS50920">
    <property type="entry name" value="SOLCAR"/>
    <property type="match status" value="2"/>
</dbReference>
<protein>
    <submittedName>
        <fullName evidence="13">Mitochondrial carrier</fullName>
    </submittedName>
</protein>
<keyword evidence="8" id="KW-0496">Mitochondrion</keyword>
<dbReference type="SUPFAM" id="SSF103506">
    <property type="entry name" value="Mitochondrial carrier"/>
    <property type="match status" value="1"/>
</dbReference>
<dbReference type="InterPro" id="IPR018108">
    <property type="entry name" value="MCP_transmembrane"/>
</dbReference>
<keyword evidence="5" id="KW-0677">Repeat</keyword>
<evidence type="ECO:0000313" key="14">
    <source>
        <dbReference type="Proteomes" id="UP000554235"/>
    </source>
</evidence>
<dbReference type="InterPro" id="IPR050567">
    <property type="entry name" value="Mitochondrial_Carrier"/>
</dbReference>
<dbReference type="Gene3D" id="1.50.40.10">
    <property type="entry name" value="Mitochondrial carrier domain"/>
    <property type="match status" value="2"/>
</dbReference>
<comment type="subcellular location">
    <subcellularLocation>
        <location evidence="1">Mitochondrion inner membrane</location>
        <topology evidence="1">Multi-pass membrane protein</topology>
    </subcellularLocation>
</comment>
<name>A0A8H4L6W7_9HYPO</name>
<dbReference type="Proteomes" id="UP000554235">
    <property type="component" value="Unassembled WGS sequence"/>
</dbReference>
<dbReference type="EMBL" id="JAADYS010001494">
    <property type="protein sequence ID" value="KAF4462698.1"/>
    <property type="molecule type" value="Genomic_DNA"/>
</dbReference>
<evidence type="ECO:0000256" key="12">
    <source>
        <dbReference type="SAM" id="MobiDB-lite"/>
    </source>
</evidence>
<dbReference type="GO" id="GO:0005743">
    <property type="term" value="C:mitochondrial inner membrane"/>
    <property type="evidence" value="ECO:0007669"/>
    <property type="project" value="UniProtKB-SubCell"/>
</dbReference>
<evidence type="ECO:0000256" key="4">
    <source>
        <dbReference type="ARBA" id="ARBA00022692"/>
    </source>
</evidence>
<feature type="region of interest" description="Disordered" evidence="12">
    <location>
        <begin position="1"/>
        <end position="25"/>
    </location>
</feature>
<keyword evidence="14" id="KW-1185">Reference proteome</keyword>
<keyword evidence="6" id="KW-0999">Mitochondrion inner membrane</keyword>
<keyword evidence="7" id="KW-1133">Transmembrane helix</keyword>
<sequence length="294" mass="32685">MASITAEQAHGPSYQDDVKSQKKTSSSGHNYKGFIAGSLSGVAKVTVGHPFDTIKVRLQTTNSSHFTGPMHCVRQTIRHEGLGALYKGFTPPLIGWMFMDSILLGSFNVYRQHLKQREFFSSREVNSCFAHGVAGGLAGWTVSFIAAPVEHIKARLQIHHPHLSKLLSIFWAIYDVVNRRLHEHTQLSTPLINFLAGGVSAQAYWLAGYPTDVVKQRIMTDPMGGGSGDGQRRFWRWRDEAKAVYTESGWRGFWRGFAPCFLRAFPANAMAVMTFEGAMRAMSTVDDDSSARTL</sequence>
<dbReference type="PANTHER" id="PTHR45624">
    <property type="entry name" value="MITOCHONDRIAL BASIC AMINO ACIDS TRANSPORTER-RELATED"/>
    <property type="match status" value="1"/>
</dbReference>
<dbReference type="InterPro" id="IPR023395">
    <property type="entry name" value="MCP_dom_sf"/>
</dbReference>
<keyword evidence="3 11" id="KW-0813">Transport</keyword>
<evidence type="ECO:0000256" key="8">
    <source>
        <dbReference type="ARBA" id="ARBA00023128"/>
    </source>
</evidence>
<dbReference type="AlphaFoldDB" id="A0A8H4L6W7"/>
<proteinExistence type="inferred from homology"/>
<keyword evidence="9 10" id="KW-0472">Membrane</keyword>
<reference evidence="13 14" key="1">
    <citation type="submission" date="2020-01" db="EMBL/GenBank/DDBJ databases">
        <title>Identification and distribution of gene clusters putatively required for synthesis of sphingolipid metabolism inhibitors in phylogenetically diverse species of the filamentous fungus Fusarium.</title>
        <authorList>
            <person name="Kim H.-S."/>
            <person name="Busman M."/>
            <person name="Brown D.W."/>
            <person name="Divon H."/>
            <person name="Uhlig S."/>
            <person name="Proctor R.H."/>
        </authorList>
    </citation>
    <scope>NUCLEOTIDE SEQUENCE [LARGE SCALE GENOMIC DNA]</scope>
    <source>
        <strain evidence="13 14">NRRL 20459</strain>
    </source>
</reference>
<evidence type="ECO:0000256" key="5">
    <source>
        <dbReference type="ARBA" id="ARBA00022737"/>
    </source>
</evidence>